<protein>
    <submittedName>
        <fullName evidence="1">Uncharacterized protein</fullName>
    </submittedName>
</protein>
<reference evidence="1 2" key="1">
    <citation type="submission" date="2021-06" db="EMBL/GenBank/DDBJ databases">
        <title>Caerostris darwini draft genome.</title>
        <authorList>
            <person name="Kono N."/>
            <person name="Arakawa K."/>
        </authorList>
    </citation>
    <scope>NUCLEOTIDE SEQUENCE [LARGE SCALE GENOMIC DNA]</scope>
</reference>
<dbReference type="EMBL" id="BPLQ01015452">
    <property type="protein sequence ID" value="GIY88175.1"/>
    <property type="molecule type" value="Genomic_DNA"/>
</dbReference>
<evidence type="ECO:0000313" key="1">
    <source>
        <dbReference type="EMBL" id="GIY88175.1"/>
    </source>
</evidence>
<gene>
    <name evidence="1" type="ORF">CDAR_191311</name>
</gene>
<organism evidence="1 2">
    <name type="scientific">Caerostris darwini</name>
    <dbReference type="NCBI Taxonomy" id="1538125"/>
    <lineage>
        <taxon>Eukaryota</taxon>
        <taxon>Metazoa</taxon>
        <taxon>Ecdysozoa</taxon>
        <taxon>Arthropoda</taxon>
        <taxon>Chelicerata</taxon>
        <taxon>Arachnida</taxon>
        <taxon>Araneae</taxon>
        <taxon>Araneomorphae</taxon>
        <taxon>Entelegynae</taxon>
        <taxon>Araneoidea</taxon>
        <taxon>Araneidae</taxon>
        <taxon>Caerostris</taxon>
    </lineage>
</organism>
<proteinExistence type="predicted"/>
<comment type="caution">
    <text evidence="1">The sequence shown here is derived from an EMBL/GenBank/DDBJ whole genome shotgun (WGS) entry which is preliminary data.</text>
</comment>
<evidence type="ECO:0000313" key="2">
    <source>
        <dbReference type="Proteomes" id="UP001054837"/>
    </source>
</evidence>
<accession>A0AAV4X1W0</accession>
<keyword evidence="2" id="KW-1185">Reference proteome</keyword>
<dbReference type="Proteomes" id="UP001054837">
    <property type="component" value="Unassembled WGS sequence"/>
</dbReference>
<sequence length="83" mass="9401">MLPNSAKHAKKIAPVRQWTTAASDHTSGKWVKFPSLFSGLWQWIFPNEFVPGRPTSRNQLIETTTLRYARSSMPTDVAICARL</sequence>
<dbReference type="AlphaFoldDB" id="A0AAV4X1W0"/>
<name>A0AAV4X1W0_9ARAC</name>